<feature type="binding site" evidence="3">
    <location>
        <position position="124"/>
    </location>
    <ligand>
        <name>a divalent metal cation</name>
        <dbReference type="ChEBI" id="CHEBI:60240"/>
    </ligand>
</feature>
<dbReference type="EMBL" id="CAKKMG010000003">
    <property type="protein sequence ID" value="CAH0136204.1"/>
    <property type="molecule type" value="Genomic_DNA"/>
</dbReference>
<dbReference type="InterPro" id="IPR007837">
    <property type="entry name" value="DinB"/>
</dbReference>
<dbReference type="Gene3D" id="1.20.120.450">
    <property type="entry name" value="dinb family like domain"/>
    <property type="match status" value="1"/>
</dbReference>
<evidence type="ECO:0000313" key="5">
    <source>
        <dbReference type="Proteomes" id="UP000789326"/>
    </source>
</evidence>
<protein>
    <recommendedName>
        <fullName evidence="6">Damage-inducible protein DinB</fullName>
    </recommendedName>
</protein>
<evidence type="ECO:0008006" key="6">
    <source>
        <dbReference type="Google" id="ProtNLM"/>
    </source>
</evidence>
<comment type="caution">
    <text evidence="4">The sequence shown here is derived from an EMBL/GenBank/DDBJ whole genome shotgun (WGS) entry which is preliminary data.</text>
</comment>
<evidence type="ECO:0000256" key="2">
    <source>
        <dbReference type="ARBA" id="ARBA00022723"/>
    </source>
</evidence>
<gene>
    <name evidence="4" type="ORF">SRABI133_00354</name>
</gene>
<accession>A0A9W4KS19</accession>
<proteinExistence type="inferred from homology"/>
<dbReference type="Pfam" id="PF05163">
    <property type="entry name" value="DinB"/>
    <property type="match status" value="1"/>
</dbReference>
<dbReference type="GO" id="GO:0046872">
    <property type="term" value="F:metal ion binding"/>
    <property type="evidence" value="ECO:0007669"/>
    <property type="project" value="UniProtKB-KW"/>
</dbReference>
<name>A0A9W4KS19_9BACI</name>
<evidence type="ECO:0000313" key="4">
    <source>
        <dbReference type="EMBL" id="CAH0136204.1"/>
    </source>
</evidence>
<dbReference type="SUPFAM" id="SSF109854">
    <property type="entry name" value="DinB/YfiT-like putative metalloenzymes"/>
    <property type="match status" value="1"/>
</dbReference>
<evidence type="ECO:0000256" key="1">
    <source>
        <dbReference type="ARBA" id="ARBA00008635"/>
    </source>
</evidence>
<sequence>MMLTLFIYNWQVRSEWFKWCRALPSEELKRQRTGGMGNILKTLAHIIDVECSWIKAIQGKPDVAIDLDAYDTIEKVENLSIRYQSEVMDYLNSHSIEDEQGMIQPSWMEGTYEKGMILRHLIAHEIHHIGQLSIWSREMGIEPVSASLINRAL</sequence>
<keyword evidence="2 3" id="KW-0479">Metal-binding</keyword>
<evidence type="ECO:0000256" key="3">
    <source>
        <dbReference type="PIRSR" id="PIRSR607837-1"/>
    </source>
</evidence>
<feature type="binding site" evidence="3">
    <location>
        <position position="128"/>
    </location>
    <ligand>
        <name>a divalent metal cation</name>
        <dbReference type="ChEBI" id="CHEBI:60240"/>
    </ligand>
</feature>
<organism evidence="4 5">
    <name type="scientific">Peribacillus simplex</name>
    <dbReference type="NCBI Taxonomy" id="1478"/>
    <lineage>
        <taxon>Bacteria</taxon>
        <taxon>Bacillati</taxon>
        <taxon>Bacillota</taxon>
        <taxon>Bacilli</taxon>
        <taxon>Bacillales</taxon>
        <taxon>Bacillaceae</taxon>
        <taxon>Peribacillus</taxon>
    </lineage>
</organism>
<dbReference type="PANTHER" id="PTHR37302">
    <property type="entry name" value="SLR1116 PROTEIN"/>
    <property type="match status" value="1"/>
</dbReference>
<reference evidence="4" key="1">
    <citation type="submission" date="2021-11" db="EMBL/GenBank/DDBJ databases">
        <authorList>
            <person name="Bulgarelli D."/>
        </authorList>
    </citation>
    <scope>NUCLEOTIDE SEQUENCE</scope>
    <source>
        <strain evidence="4">Bi133</strain>
    </source>
</reference>
<comment type="similarity">
    <text evidence="1">Belongs to the DinB family.</text>
</comment>
<dbReference type="PANTHER" id="PTHR37302:SF3">
    <property type="entry name" value="DAMAGE-INDUCIBLE PROTEIN DINB"/>
    <property type="match status" value="1"/>
</dbReference>
<feature type="binding site" evidence="3">
    <location>
        <position position="45"/>
    </location>
    <ligand>
        <name>a divalent metal cation</name>
        <dbReference type="ChEBI" id="CHEBI:60240"/>
    </ligand>
</feature>
<dbReference type="AlphaFoldDB" id="A0A9W4KS19"/>
<dbReference type="InterPro" id="IPR034660">
    <property type="entry name" value="DinB/YfiT-like"/>
</dbReference>
<dbReference type="Proteomes" id="UP000789326">
    <property type="component" value="Unassembled WGS sequence"/>
</dbReference>